<dbReference type="InterPro" id="IPR001434">
    <property type="entry name" value="OmcB-like_DUF11"/>
</dbReference>
<dbReference type="PANTHER" id="PTHR34819:SF3">
    <property type="entry name" value="CELL SURFACE PROTEIN"/>
    <property type="match status" value="1"/>
</dbReference>
<organism evidence="4 5">
    <name type="scientific">Rufibacter hautae</name>
    <dbReference type="NCBI Taxonomy" id="2595005"/>
    <lineage>
        <taxon>Bacteria</taxon>
        <taxon>Pseudomonadati</taxon>
        <taxon>Bacteroidota</taxon>
        <taxon>Cytophagia</taxon>
        <taxon>Cytophagales</taxon>
        <taxon>Hymenobacteraceae</taxon>
        <taxon>Rufibacter</taxon>
    </lineage>
</organism>
<feature type="compositionally biased region" description="Basic and acidic residues" evidence="1">
    <location>
        <begin position="1806"/>
        <end position="1821"/>
    </location>
</feature>
<feature type="domain" description="DUF11" evidence="2">
    <location>
        <begin position="652"/>
        <end position="767"/>
    </location>
</feature>
<evidence type="ECO:0000259" key="3">
    <source>
        <dbReference type="Pfam" id="PF18962"/>
    </source>
</evidence>
<dbReference type="SUPFAM" id="SSF103647">
    <property type="entry name" value="TSP type-3 repeat"/>
    <property type="match status" value="1"/>
</dbReference>
<name>A0A5B6T996_9BACT</name>
<accession>A0A5B6T996</accession>
<dbReference type="EMBL" id="VKKY01000003">
    <property type="protein sequence ID" value="KAA3436100.1"/>
    <property type="molecule type" value="Genomic_DNA"/>
</dbReference>
<comment type="caution">
    <text evidence="4">The sequence shown here is derived from an EMBL/GenBank/DDBJ whole genome shotgun (WGS) entry which is preliminary data.</text>
</comment>
<sequence length="2113" mass="222335">MAQTLRLLVFAFIILPFTLFAEGSKQLTPNKSSSALTSPLNDKVGYLAHDANLPSASGVAITSLSFLKPAGFSRNGATYSKDHRLYIRVKAGETLYYGVHRAIHDQTSANQTDLTITLRRTNAITGVDDASYSSSSVLRANTSSTRDMLLVANQSGVIDNATEAENGPNRPALGGKPAVTNGYSPLSITNSTTEDYDYYVEFTQAGETSWTDDGRRFSVYDLWDFTVIDATGTERQGRMRSKLWSFSAGGTANVFSKDFNLFPLIPSEDQSGKFFVKKIELAGIAPQNFFRFVTNSFGSNTTAGASASERRKSQTSQTDYPEYFNFVNDPDPTIWPSATAPTFSVSLASSCNTTTGGGKTLFNLNTTERSTFLVLINLDGTPGYQTNGTDVLLESSGARGARSVEWNGLNGQGQPVAKNTTLNYFFRNGSMPVNFPVWDAEWNDGFRVMDVRPLAPGTTAGDYSLLFWDDSNLPTTSFPSRSELFGAVSSTGVHTWGSATTTAGDLKTVNTWTYGYTSSSQQSTTFTYDCSADVAVTNTTSPAPFGVGKEFTYTVTATNNGPLPATNVIVTDKLDASLLQFISASDAAYNSSTGAWNVGTLAVGASKTLTITVKPLAAGTISTTASQTHTEADNVSSNNSATATIQVQPSADIQVLNSSDKSTYSNGEIVTYTMTAKNLGPNAATGVAVSTNLPEGFVPLNTAASAGFDASTGIWTVGNLALNETKTITLQAQVTKIGTYTSTATLGSRTGYELDTNGSNNTSSNTITVAPAADIAVTSVVSNLTPAQGETVTYTIQAVNKGPNNATNVSVANQLPAGLTIIGSSASSGTFNAASGTWSVGTIVTNGSQTLTLTAKPAAIGALTVTSTQSHTEYDGQSSNNTASSTITVRATADVAVTNVITSPTKQTYTNGDEVSYTVTVSNNGPSAATNVVVTDKLPATLTFVSATNSSGTGTYDASAGTWSVGTLANGASATLTLVAKVNQSAIITTTATQTHTEYDNTNGNNSASNSITSGTGTITADIKVTTGMSAGPYYTGKQLTLGVRVDNTGPDAATGVSIDALVPAGFTLLSAAPKAGTYDAATGIWNLDNLAAGSFTGMNLVVVPNVDNSTTASKAYTFTAVKRTENEYDGNPDNNSASSTFTVQKAADASVSITVTGDVNGVYYKGVTEATFTLTVTNNGPDRITNLKGLDTRSGTINITYAEPGKGYNPATGDWIIDALEPGQSMTLVVKGIPNTTGRLNLGGEIVSADQKDLNLENNKAVALINVVPVADLQVTNTAAAGPYYNGQNTTFTVAVKNNSTDAATGVKIEDVLPSGLTFVSATPSVGIYDATSGIWTLGTDLLAGSTQTLELTVKLTSGSTYTTTASVKAVNEYESNSSNNTATAQITVEKTADVVLGSSIAAGPYYVGGQYQVTITATNAGPDPATGVAVSASGGAGLRPVAGSGKADIGTMYAQGVWTVGELRAGETKTFTFLVEPLTTGTLNSLGYKSAQNEFDPIGGTTPNGNNSTVVSFTVEDRPATAKVVNTDKHMFLFQTGDHIIELTDPDGLIENARIVNGTLPAGTRLEHDGTLEVDYRFHLVPGSYTLTIETSDAQGNISLNTVTYKISGDWDKDGIDDIYDLDDNNDGVIMEPGAVNPTGDADNDGNYNYLDRDFAHPVYGAFQDKNHDDINDAFDLDLDGLIRGFDIDIDGDGITNAIEANGGTAPAGYNSLTGTFTGVVNAQGIPLAILDANGKNILPNPDTDKDGFADFQDIDSDDDGILDVYEAQATLTFVNGLGTDSDFDGMKDGYDATTGGKAIAPVDTDKDSKPDYLDRDSDGDFTPDYVEAFDDNNDGVAMDDLLERARIFEEVNQKGWYVNSDKDSSGTPKWMASTNGSPAYLTKGSAYHHDTDQDGLVDLFDTETGGRAASLQTTNGEYSYRSASVITPLPVTLTSFTAKAQKEGVLLNWTTAAEKDNDFFQVERSMDGRNFSAIGQVKGNGNSNVRVDYSFLDGKFLNGTAYYRLKQVDYDGKFEYSKTVAVQTKAVAATQVMVKAYPNPTTDMAHLDLTSLSSSTVIIRVYALDSRLLKTQEVQGGSVQTLDLTKFAAGTYLLKIKGAEIDTVTRVVKQ</sequence>
<evidence type="ECO:0000313" key="4">
    <source>
        <dbReference type="EMBL" id="KAA3436100.1"/>
    </source>
</evidence>
<feature type="domain" description="DUF11" evidence="2">
    <location>
        <begin position="1022"/>
        <end position="1141"/>
    </location>
</feature>
<dbReference type="InterPro" id="IPR013783">
    <property type="entry name" value="Ig-like_fold"/>
</dbReference>
<feature type="domain" description="Secretion system C-terminal sorting" evidence="3">
    <location>
        <begin position="2040"/>
        <end position="2110"/>
    </location>
</feature>
<protein>
    <submittedName>
        <fullName evidence="4">DUF11 domain-containing protein</fullName>
    </submittedName>
</protein>
<proteinExistence type="predicted"/>
<dbReference type="NCBIfam" id="TIGR04183">
    <property type="entry name" value="Por_Secre_tail"/>
    <property type="match status" value="1"/>
</dbReference>
<dbReference type="RefSeq" id="WP_149092062.1">
    <property type="nucleotide sequence ID" value="NZ_VKKY01000003.1"/>
</dbReference>
<dbReference type="PANTHER" id="PTHR34819">
    <property type="entry name" value="LARGE CYSTEINE-RICH PERIPLASMIC PROTEIN OMCB"/>
    <property type="match status" value="1"/>
</dbReference>
<dbReference type="InterPro" id="IPR051172">
    <property type="entry name" value="Chlamydia_OmcB"/>
</dbReference>
<dbReference type="Pfam" id="PF18962">
    <property type="entry name" value="Por_Secre_tail"/>
    <property type="match status" value="1"/>
</dbReference>
<dbReference type="GO" id="GO:0005509">
    <property type="term" value="F:calcium ion binding"/>
    <property type="evidence" value="ECO:0007669"/>
    <property type="project" value="InterPro"/>
</dbReference>
<dbReference type="Pfam" id="PF01345">
    <property type="entry name" value="DUF11"/>
    <property type="match status" value="8"/>
</dbReference>
<dbReference type="NCBIfam" id="TIGR01451">
    <property type="entry name" value="B_ant_repeat"/>
    <property type="match status" value="5"/>
</dbReference>
<dbReference type="Gene3D" id="2.60.40.10">
    <property type="entry name" value="Immunoglobulins"/>
    <property type="match status" value="6"/>
</dbReference>
<dbReference type="Proteomes" id="UP000324133">
    <property type="component" value="Unassembled WGS sequence"/>
</dbReference>
<feature type="domain" description="DUF11" evidence="2">
    <location>
        <begin position="1395"/>
        <end position="1499"/>
    </location>
</feature>
<feature type="domain" description="DUF11" evidence="2">
    <location>
        <begin position="894"/>
        <end position="1011"/>
    </location>
</feature>
<dbReference type="OrthoDB" id="1443240at2"/>
<feature type="region of interest" description="Disordered" evidence="1">
    <location>
        <begin position="1801"/>
        <end position="1823"/>
    </location>
</feature>
<feature type="domain" description="DUF11" evidence="2">
    <location>
        <begin position="774"/>
        <end position="887"/>
    </location>
</feature>
<evidence type="ECO:0000313" key="5">
    <source>
        <dbReference type="Proteomes" id="UP000324133"/>
    </source>
</evidence>
<feature type="domain" description="DUF11" evidence="2">
    <location>
        <begin position="1156"/>
        <end position="1264"/>
    </location>
</feature>
<evidence type="ECO:0000256" key="1">
    <source>
        <dbReference type="SAM" id="MobiDB-lite"/>
    </source>
</evidence>
<feature type="domain" description="DUF11" evidence="2">
    <location>
        <begin position="1273"/>
        <end position="1388"/>
    </location>
</feature>
<dbReference type="InterPro" id="IPR026444">
    <property type="entry name" value="Secre_tail"/>
</dbReference>
<feature type="domain" description="DUF11" evidence="2">
    <location>
        <begin position="533"/>
        <end position="645"/>
    </location>
</feature>
<dbReference type="InterPro" id="IPR028974">
    <property type="entry name" value="TSP_type-3_rpt"/>
</dbReference>
<gene>
    <name evidence="4" type="ORF">FOA19_17000</name>
</gene>
<keyword evidence="5" id="KW-1185">Reference proteome</keyword>
<reference evidence="4 5" key="1">
    <citation type="submission" date="2019-07" db="EMBL/GenBank/DDBJ databases">
        <title>Rufibacter sp. nov., isolated from lake sediment.</title>
        <authorList>
            <person name="Qu J.-H."/>
        </authorList>
    </citation>
    <scope>NUCLEOTIDE SEQUENCE [LARGE SCALE GENOMIC DNA]</scope>
    <source>
        <strain evidence="4 5">NBS58-1</strain>
    </source>
</reference>
<dbReference type="InterPro" id="IPR047589">
    <property type="entry name" value="DUF11_rpt"/>
</dbReference>
<dbReference type="Gene3D" id="2.60.40.1170">
    <property type="entry name" value="Mu homology domain, subdomain B"/>
    <property type="match status" value="1"/>
</dbReference>
<evidence type="ECO:0000259" key="2">
    <source>
        <dbReference type="Pfam" id="PF01345"/>
    </source>
</evidence>